<reference evidence="1" key="2">
    <citation type="journal article" date="2015" name="Data Brief">
        <title>Shoot transcriptome of the giant reed, Arundo donax.</title>
        <authorList>
            <person name="Barrero R.A."/>
            <person name="Guerrero F.D."/>
            <person name="Moolhuijzen P."/>
            <person name="Goolsby J.A."/>
            <person name="Tidwell J."/>
            <person name="Bellgard S.E."/>
            <person name="Bellgard M.I."/>
        </authorList>
    </citation>
    <scope>NUCLEOTIDE SEQUENCE</scope>
    <source>
        <tissue evidence="1">Shoot tissue taken approximately 20 cm above the soil surface</tissue>
    </source>
</reference>
<protein>
    <submittedName>
        <fullName evidence="1">Uncharacterized protein</fullName>
    </submittedName>
</protein>
<dbReference type="EMBL" id="GBRH01217023">
    <property type="protein sequence ID" value="JAD80872.1"/>
    <property type="molecule type" value="Transcribed_RNA"/>
</dbReference>
<accession>A0A0A9DAU3</accession>
<name>A0A0A9DAU3_ARUDO</name>
<evidence type="ECO:0000313" key="1">
    <source>
        <dbReference type="EMBL" id="JAD80872.1"/>
    </source>
</evidence>
<sequence length="80" mass="9370">MRRLEAAALAPRSRRSTKRVRRARPLCSCCYELSSFCCIPLYLRWLIFGQSWLWLVGSSVWKVNNGYLSGHFIIVSTRFK</sequence>
<organism evidence="1">
    <name type="scientific">Arundo donax</name>
    <name type="common">Giant reed</name>
    <name type="synonym">Donax arundinaceus</name>
    <dbReference type="NCBI Taxonomy" id="35708"/>
    <lineage>
        <taxon>Eukaryota</taxon>
        <taxon>Viridiplantae</taxon>
        <taxon>Streptophyta</taxon>
        <taxon>Embryophyta</taxon>
        <taxon>Tracheophyta</taxon>
        <taxon>Spermatophyta</taxon>
        <taxon>Magnoliopsida</taxon>
        <taxon>Liliopsida</taxon>
        <taxon>Poales</taxon>
        <taxon>Poaceae</taxon>
        <taxon>PACMAD clade</taxon>
        <taxon>Arundinoideae</taxon>
        <taxon>Arundineae</taxon>
        <taxon>Arundo</taxon>
    </lineage>
</organism>
<reference evidence="1" key="1">
    <citation type="submission" date="2014-09" db="EMBL/GenBank/DDBJ databases">
        <authorList>
            <person name="Magalhaes I.L.F."/>
            <person name="Oliveira U."/>
            <person name="Santos F.R."/>
            <person name="Vidigal T.H.D.A."/>
            <person name="Brescovit A.D."/>
            <person name="Santos A.J."/>
        </authorList>
    </citation>
    <scope>NUCLEOTIDE SEQUENCE</scope>
    <source>
        <tissue evidence="1">Shoot tissue taken approximately 20 cm above the soil surface</tissue>
    </source>
</reference>
<dbReference type="AlphaFoldDB" id="A0A0A9DAU3"/>
<proteinExistence type="predicted"/>